<dbReference type="InterPro" id="IPR015797">
    <property type="entry name" value="NUDIX_hydrolase-like_dom_sf"/>
</dbReference>
<dbReference type="Gene3D" id="3.90.79.10">
    <property type="entry name" value="Nucleoside Triphosphate Pyrophosphohydrolase"/>
    <property type="match status" value="1"/>
</dbReference>
<keyword evidence="1" id="KW-0812">Transmembrane</keyword>
<dbReference type="AlphaFoldDB" id="A0A225AZT5"/>
<dbReference type="PROSITE" id="PS51462">
    <property type="entry name" value="NUDIX"/>
    <property type="match status" value="1"/>
</dbReference>
<proteinExistence type="predicted"/>
<gene>
    <name evidence="3" type="ORF">UA08_05875</name>
</gene>
<keyword evidence="1" id="KW-1133">Transmembrane helix</keyword>
<evidence type="ECO:0000256" key="1">
    <source>
        <dbReference type="SAM" id="Phobius"/>
    </source>
</evidence>
<dbReference type="Proteomes" id="UP000214365">
    <property type="component" value="Unassembled WGS sequence"/>
</dbReference>
<protein>
    <recommendedName>
        <fullName evidence="2">Nudix hydrolase domain-containing protein</fullName>
    </recommendedName>
</protein>
<dbReference type="GeneID" id="31005631"/>
<dbReference type="InterPro" id="IPR045121">
    <property type="entry name" value="CoAse"/>
</dbReference>
<name>A0A225AZT5_TALAT</name>
<dbReference type="GO" id="GO:0010945">
    <property type="term" value="F:coenzyme A diphosphatase activity"/>
    <property type="evidence" value="ECO:0007669"/>
    <property type="project" value="InterPro"/>
</dbReference>
<organism evidence="3 4">
    <name type="scientific">Talaromyces atroroseus</name>
    <dbReference type="NCBI Taxonomy" id="1441469"/>
    <lineage>
        <taxon>Eukaryota</taxon>
        <taxon>Fungi</taxon>
        <taxon>Dikarya</taxon>
        <taxon>Ascomycota</taxon>
        <taxon>Pezizomycotina</taxon>
        <taxon>Eurotiomycetes</taxon>
        <taxon>Eurotiomycetidae</taxon>
        <taxon>Eurotiales</taxon>
        <taxon>Trichocomaceae</taxon>
        <taxon>Talaromyces</taxon>
        <taxon>Talaromyces sect. Trachyspermi</taxon>
    </lineage>
</organism>
<dbReference type="RefSeq" id="XP_020119158.1">
    <property type="nucleotide sequence ID" value="XM_020268193.1"/>
</dbReference>
<sequence>MAATAAESTPLIEAFHQALLSRYHNPCSYVSNPPECKRRASVAVIFRVRPEYHHLPQSPAIVTDKSASASQQLEEFFAQDWVQHGDPELLFIKRASRVGDRWTGHVALPGGKRDPEDADDKATAVREAWEEIGLDLTTENLIFVGNLPERVVTTSFGSVPTASLMVLCPFIFLLTSSNTPALTLQPTEVASTHWVSLRALLSPSMRSVEHVNVSDRYAKQNMLIRLGGSRWMTGMMEFSALSLLPTESLYCSSVPGFLPESSTHQKTIFQRLNPWAARGRQQLGPYGDKSRQLLLWGLTLGIMADFLDMLPPYNAVELWRPPTFTAPDLRILVSLFTYSIRKRNETKVKAARRPSQTAVDDSTMALSVDEHASRDHVSHRGDSADDGHQYATAILLQGYYDRLRLSIAVFTAWRLALGSAGVYYAWKMLRRR</sequence>
<reference evidence="3 4" key="1">
    <citation type="submission" date="2015-06" db="EMBL/GenBank/DDBJ databases">
        <title>Talaromyces atroroseus IBT 11181 draft genome.</title>
        <authorList>
            <person name="Rasmussen K.B."/>
            <person name="Rasmussen S."/>
            <person name="Petersen B."/>
            <person name="Sicheritz-Ponten T."/>
            <person name="Mortensen U.H."/>
            <person name="Thrane U."/>
        </authorList>
    </citation>
    <scope>NUCLEOTIDE SEQUENCE [LARGE SCALE GENOMIC DNA]</scope>
    <source>
        <strain evidence="3 4">IBT 11181</strain>
    </source>
</reference>
<dbReference type="PANTHER" id="PTHR12992:SF44">
    <property type="entry name" value="NUDIX HYDROLASE DOMAIN-CONTAINING PROTEIN"/>
    <property type="match status" value="1"/>
</dbReference>
<evidence type="ECO:0000313" key="4">
    <source>
        <dbReference type="Proteomes" id="UP000214365"/>
    </source>
</evidence>
<dbReference type="Pfam" id="PF00293">
    <property type="entry name" value="NUDIX"/>
    <property type="match status" value="1"/>
</dbReference>
<dbReference type="EMBL" id="LFMY01000008">
    <property type="protein sequence ID" value="OKL59037.1"/>
    <property type="molecule type" value="Genomic_DNA"/>
</dbReference>
<comment type="caution">
    <text evidence="3">The sequence shown here is derived from an EMBL/GenBank/DDBJ whole genome shotgun (WGS) entry which is preliminary data.</text>
</comment>
<dbReference type="SUPFAM" id="SSF55811">
    <property type="entry name" value="Nudix"/>
    <property type="match status" value="1"/>
</dbReference>
<keyword evidence="1" id="KW-0472">Membrane</keyword>
<keyword evidence="4" id="KW-1185">Reference proteome</keyword>
<feature type="domain" description="Nudix hydrolase" evidence="2">
    <location>
        <begin position="37"/>
        <end position="223"/>
    </location>
</feature>
<accession>A0A225AZT5</accession>
<dbReference type="CDD" id="cd03426">
    <property type="entry name" value="NUDIX_CoAse_Nudt7"/>
    <property type="match status" value="1"/>
</dbReference>
<dbReference type="PANTHER" id="PTHR12992">
    <property type="entry name" value="NUDIX HYDROLASE"/>
    <property type="match status" value="1"/>
</dbReference>
<dbReference type="STRING" id="1441469.A0A225AZT5"/>
<feature type="transmembrane region" description="Helical" evidence="1">
    <location>
        <begin position="405"/>
        <end position="426"/>
    </location>
</feature>
<dbReference type="OrthoDB" id="77989at2759"/>
<evidence type="ECO:0000313" key="3">
    <source>
        <dbReference type="EMBL" id="OKL59037.1"/>
    </source>
</evidence>
<dbReference type="InterPro" id="IPR000086">
    <property type="entry name" value="NUDIX_hydrolase_dom"/>
</dbReference>
<evidence type="ECO:0000259" key="2">
    <source>
        <dbReference type="PROSITE" id="PS51462"/>
    </source>
</evidence>